<evidence type="ECO:0000259" key="2">
    <source>
        <dbReference type="PROSITE" id="PS50211"/>
    </source>
</evidence>
<dbReference type="InterPro" id="IPR001194">
    <property type="entry name" value="cDENN_dom"/>
</dbReference>
<sequence>MASSDEEKLSQQKEILNLQSQEVDEEYSKLSAILPWDKFSNWINCMCVITFDLELGQAMELIYPGHIKLTEREKSNICYLSFPDSNSGCMGDTQFSFRIRQCPGRVKPMCASHINYNHNCPVALQIDPGHYFGYVYFRQVRDHTLRRGYFQKSVVIISRLPFHNLFMHMVGVIAPEYFDNGEPSIEVACHDIDQWPTPEAGATLNLPLMGTVLQVRVPSHSDKPGLSQNLVVTTESAFSSPTIMPSVNDSDVFKCLFPILPHIQLIWELVLTGEPVVVMANSPTVCSETVLALVSMILPLRFCSDYRQFFTIHDSEFKEYTSRAQAPPPVILGVTNPFFAKTLQHWPHIVRIGDHVPATSNVKPHKLKKGGSLKTLDSKPGVYTRYKPFLNKDKAVLKRLVQGIQTNRPSEVQSAMLRRHFLEVTQSFMIPLERYVASLMPLLRNISPYKGTPRTRPFDPDEFLKSLDFSGPQLTTGIKGDWIGLYRRFFRCANFEGWYNTRIREVNRKLQLLHLEAMSDADLQSWVSGREEVEVVDLILKIKEKLTTASSNHLPVSKDVGEKLYKQMDAVIYTLPEDLRAVLGSN</sequence>
<proteinExistence type="inferred from homology"/>
<protein>
    <submittedName>
        <fullName evidence="4">Protein DENND6A-like</fullName>
    </submittedName>
</protein>
<dbReference type="PROSITE" id="PS50211">
    <property type="entry name" value="DENN"/>
    <property type="match status" value="1"/>
</dbReference>
<evidence type="ECO:0000256" key="1">
    <source>
        <dbReference type="ARBA" id="ARBA00007159"/>
    </source>
</evidence>
<reference evidence="4" key="1">
    <citation type="submission" date="2025-08" db="UniProtKB">
        <authorList>
            <consortium name="RefSeq"/>
        </authorList>
    </citation>
    <scope>IDENTIFICATION</scope>
</reference>
<feature type="domain" description="UDENN" evidence="2">
    <location>
        <begin position="44"/>
        <end position="500"/>
    </location>
</feature>
<dbReference type="Pfam" id="PF02141">
    <property type="entry name" value="DENN"/>
    <property type="match status" value="1"/>
</dbReference>
<dbReference type="GeneID" id="106815684"/>
<gene>
    <name evidence="4" type="primary">LOC106815684</name>
</gene>
<dbReference type="InterPro" id="IPR043153">
    <property type="entry name" value="DENN_C"/>
</dbReference>
<dbReference type="RefSeq" id="XP_014675670.1">
    <property type="nucleotide sequence ID" value="XM_014820184.1"/>
</dbReference>
<comment type="similarity">
    <text evidence="1">Belongs to the DENND6 family.</text>
</comment>
<dbReference type="Proteomes" id="UP000695022">
    <property type="component" value="Unplaced"/>
</dbReference>
<dbReference type="InterPro" id="IPR024224">
    <property type="entry name" value="DENND6"/>
</dbReference>
<dbReference type="PANTHER" id="PTHR13677:SF0">
    <property type="entry name" value="LD41638P"/>
    <property type="match status" value="1"/>
</dbReference>
<organism evidence="3 4">
    <name type="scientific">Priapulus caudatus</name>
    <name type="common">Priapulid worm</name>
    <dbReference type="NCBI Taxonomy" id="37621"/>
    <lineage>
        <taxon>Eukaryota</taxon>
        <taxon>Metazoa</taxon>
        <taxon>Ecdysozoa</taxon>
        <taxon>Scalidophora</taxon>
        <taxon>Priapulida</taxon>
        <taxon>Priapulimorpha</taxon>
        <taxon>Priapulimorphida</taxon>
        <taxon>Priapulidae</taxon>
        <taxon>Priapulus</taxon>
    </lineage>
</organism>
<dbReference type="Gene3D" id="3.40.50.11500">
    <property type="match status" value="1"/>
</dbReference>
<dbReference type="InterPro" id="IPR037516">
    <property type="entry name" value="Tripartite_DENN"/>
</dbReference>
<evidence type="ECO:0000313" key="4">
    <source>
        <dbReference type="RefSeq" id="XP_014675670.1"/>
    </source>
</evidence>
<evidence type="ECO:0000313" key="3">
    <source>
        <dbReference type="Proteomes" id="UP000695022"/>
    </source>
</evidence>
<keyword evidence="3" id="KW-1185">Reference proteome</keyword>
<name>A0ABM1ETZ9_PRICU</name>
<dbReference type="PANTHER" id="PTHR13677">
    <property type="entry name" value="LD41638P"/>
    <property type="match status" value="1"/>
</dbReference>
<accession>A0ABM1ETZ9</accession>